<dbReference type="GO" id="GO:0005634">
    <property type="term" value="C:nucleus"/>
    <property type="evidence" value="ECO:0007669"/>
    <property type="project" value="TreeGrafter"/>
</dbReference>
<name>A0A671P349_9TELE</name>
<dbReference type="PANTHER" id="PTHR22793:SF6">
    <property type="entry name" value="MYOCARDIN-RELATED TRANSCRIPTION FACTOR A"/>
    <property type="match status" value="1"/>
</dbReference>
<organism evidence="1 2">
    <name type="scientific">Sinocyclocheilus anshuiensis</name>
    <dbReference type="NCBI Taxonomy" id="1608454"/>
    <lineage>
        <taxon>Eukaryota</taxon>
        <taxon>Metazoa</taxon>
        <taxon>Chordata</taxon>
        <taxon>Craniata</taxon>
        <taxon>Vertebrata</taxon>
        <taxon>Euteleostomi</taxon>
        <taxon>Actinopterygii</taxon>
        <taxon>Neopterygii</taxon>
        <taxon>Teleostei</taxon>
        <taxon>Ostariophysi</taxon>
        <taxon>Cypriniformes</taxon>
        <taxon>Cyprinidae</taxon>
        <taxon>Cyprininae</taxon>
        <taxon>Sinocyclocheilus</taxon>
    </lineage>
</organism>
<evidence type="ECO:0000313" key="2">
    <source>
        <dbReference type="Proteomes" id="UP000472260"/>
    </source>
</evidence>
<dbReference type="GO" id="GO:0045944">
    <property type="term" value="P:positive regulation of transcription by RNA polymerase II"/>
    <property type="evidence" value="ECO:0007669"/>
    <property type="project" value="TreeGrafter"/>
</dbReference>
<evidence type="ECO:0000313" key="1">
    <source>
        <dbReference type="Ensembl" id="ENSSANP00000050378.1"/>
    </source>
</evidence>
<proteinExistence type="predicted"/>
<dbReference type="InterPro" id="IPR043451">
    <property type="entry name" value="Myocardin-like"/>
</dbReference>
<dbReference type="AlphaFoldDB" id="A0A671P349"/>
<dbReference type="GO" id="GO:0051145">
    <property type="term" value="P:smooth muscle cell differentiation"/>
    <property type="evidence" value="ECO:0007669"/>
    <property type="project" value="TreeGrafter"/>
</dbReference>
<reference evidence="1" key="2">
    <citation type="submission" date="2025-09" db="UniProtKB">
        <authorList>
            <consortium name="Ensembl"/>
        </authorList>
    </citation>
    <scope>IDENTIFICATION</scope>
</reference>
<dbReference type="PANTHER" id="PTHR22793">
    <property type="entry name" value="MYOCARDIN-RELATED TRANSCRIPTION FACTOR-RELATED"/>
    <property type="match status" value="1"/>
</dbReference>
<protein>
    <submittedName>
        <fullName evidence="1">Uncharacterized protein</fullName>
    </submittedName>
</protein>
<dbReference type="GO" id="GO:0003713">
    <property type="term" value="F:transcription coactivator activity"/>
    <property type="evidence" value="ECO:0007669"/>
    <property type="project" value="TreeGrafter"/>
</dbReference>
<sequence>MLSTPSILDHPRSPMDTCDMSFSGHSPSDLIDSAPDPMDWLELGMGGTGGEGPGMVHMNGHSSSSLFSTDFLDTSDMNWSSL</sequence>
<reference evidence="1" key="1">
    <citation type="submission" date="2025-08" db="UniProtKB">
        <authorList>
            <consortium name="Ensembl"/>
        </authorList>
    </citation>
    <scope>IDENTIFICATION</scope>
</reference>
<dbReference type="Proteomes" id="UP000472260">
    <property type="component" value="Unassembled WGS sequence"/>
</dbReference>
<keyword evidence="2" id="KW-1185">Reference proteome</keyword>
<accession>A0A671P349</accession>
<dbReference type="Ensembl" id="ENSSANT00000053549.1">
    <property type="protein sequence ID" value="ENSSANP00000050378.1"/>
    <property type="gene ID" value="ENSSANG00000025283.1"/>
</dbReference>